<evidence type="ECO:0000313" key="6">
    <source>
        <dbReference type="EMBL" id="AIR10966.1"/>
    </source>
</evidence>
<dbReference type="SUPFAM" id="SSF53850">
    <property type="entry name" value="Periplasmic binding protein-like II"/>
    <property type="match status" value="1"/>
</dbReference>
<sequence length="293" mass="33728">MDTKNLEYYHKLVEEKNFSKVAEFFEVSQPTITLAIKRLENEYQTKFFLRDRSHKELILTKDGEQFDRHVITILNELEIARKEISRNQEQMIRLGLPPIISQFYFPQITPGLTDNKLLRRIEPYEEKGSAILLKMLKDGTLDMSLLSSTTPLADKNLKAHIISKANFKIIVSPQHCLANRKNVTFNELVNENFINLNSSFIHAEVFKHFAHEAHFRPTIIFQTSDVPLLKSLVSQNTGIALLTDLALKNTDDLVALDIETNIPLNFIVSIAYRRSHILTPNQSKLISLLTDKK</sequence>
<dbReference type="PANTHER" id="PTHR30419">
    <property type="entry name" value="HTH-TYPE TRANSCRIPTIONAL REGULATOR YBHD"/>
    <property type="match status" value="1"/>
</dbReference>
<dbReference type="Pfam" id="PF03466">
    <property type="entry name" value="LysR_substrate"/>
    <property type="match status" value="1"/>
</dbReference>
<evidence type="ECO:0000256" key="3">
    <source>
        <dbReference type="ARBA" id="ARBA00023125"/>
    </source>
</evidence>
<dbReference type="KEGG" id="lsj:LSJ_1304"/>
<dbReference type="PROSITE" id="PS50931">
    <property type="entry name" value="HTH_LYSR"/>
    <property type="match status" value="1"/>
</dbReference>
<dbReference type="InterPro" id="IPR000847">
    <property type="entry name" value="LysR_HTH_N"/>
</dbReference>
<accession>A0A089QJ38</accession>
<dbReference type="AlphaFoldDB" id="A0A089QJ38"/>
<evidence type="ECO:0000313" key="7">
    <source>
        <dbReference type="Proteomes" id="UP000029488"/>
    </source>
</evidence>
<reference evidence="6 7" key="1">
    <citation type="journal article" date="2014" name="BMC Genomics">
        <title>Unusual genome complexity in Lactobacillus salivarius JCM1046.</title>
        <authorList>
            <person name="Raftis E.J."/>
            <person name="Forde B.M."/>
            <person name="Claesson M.J."/>
            <person name="O'Toole P.W."/>
        </authorList>
    </citation>
    <scope>NUCLEOTIDE SEQUENCE [LARGE SCALE GENOMIC DNA]</scope>
    <source>
        <strain evidence="6 7">JCM1046</strain>
    </source>
</reference>
<organism evidence="6 7">
    <name type="scientific">Ligilactobacillus salivarius</name>
    <dbReference type="NCBI Taxonomy" id="1624"/>
    <lineage>
        <taxon>Bacteria</taxon>
        <taxon>Bacillati</taxon>
        <taxon>Bacillota</taxon>
        <taxon>Bacilli</taxon>
        <taxon>Lactobacillales</taxon>
        <taxon>Lactobacillaceae</taxon>
        <taxon>Ligilactobacillus</taxon>
    </lineage>
</organism>
<dbReference type="RefSeq" id="WP_044005132.1">
    <property type="nucleotide sequence ID" value="NZ_CP007646.1"/>
</dbReference>
<dbReference type="InterPro" id="IPR036390">
    <property type="entry name" value="WH_DNA-bd_sf"/>
</dbReference>
<dbReference type="SUPFAM" id="SSF46785">
    <property type="entry name" value="Winged helix' DNA-binding domain"/>
    <property type="match status" value="1"/>
</dbReference>
<evidence type="ECO:0000259" key="5">
    <source>
        <dbReference type="PROSITE" id="PS50931"/>
    </source>
</evidence>
<comment type="similarity">
    <text evidence="1">Belongs to the LysR transcriptional regulatory family.</text>
</comment>
<dbReference type="InterPro" id="IPR036388">
    <property type="entry name" value="WH-like_DNA-bd_sf"/>
</dbReference>
<gene>
    <name evidence="6" type="ORF">LSJ_1304</name>
</gene>
<feature type="domain" description="HTH lysR-type" evidence="5">
    <location>
        <begin position="1"/>
        <end position="60"/>
    </location>
</feature>
<evidence type="ECO:0000256" key="2">
    <source>
        <dbReference type="ARBA" id="ARBA00023015"/>
    </source>
</evidence>
<dbReference type="InterPro" id="IPR005119">
    <property type="entry name" value="LysR_subst-bd"/>
</dbReference>
<dbReference type="Pfam" id="PF00126">
    <property type="entry name" value="HTH_1"/>
    <property type="match status" value="1"/>
</dbReference>
<protein>
    <submittedName>
        <fullName evidence="6">Malolactic regulator, LysR family</fullName>
    </submittedName>
</protein>
<keyword evidence="4" id="KW-0804">Transcription</keyword>
<dbReference type="InterPro" id="IPR050950">
    <property type="entry name" value="HTH-type_LysR_regulators"/>
</dbReference>
<proteinExistence type="inferred from homology"/>
<dbReference type="GO" id="GO:0003677">
    <property type="term" value="F:DNA binding"/>
    <property type="evidence" value="ECO:0007669"/>
    <property type="project" value="UniProtKB-KW"/>
</dbReference>
<evidence type="ECO:0000256" key="4">
    <source>
        <dbReference type="ARBA" id="ARBA00023163"/>
    </source>
</evidence>
<dbReference type="GO" id="GO:0003700">
    <property type="term" value="F:DNA-binding transcription factor activity"/>
    <property type="evidence" value="ECO:0007669"/>
    <property type="project" value="InterPro"/>
</dbReference>
<dbReference type="Gene3D" id="1.10.10.10">
    <property type="entry name" value="Winged helix-like DNA-binding domain superfamily/Winged helix DNA-binding domain"/>
    <property type="match status" value="1"/>
</dbReference>
<evidence type="ECO:0000256" key="1">
    <source>
        <dbReference type="ARBA" id="ARBA00009437"/>
    </source>
</evidence>
<dbReference type="GO" id="GO:0005829">
    <property type="term" value="C:cytosol"/>
    <property type="evidence" value="ECO:0007669"/>
    <property type="project" value="TreeGrafter"/>
</dbReference>
<keyword evidence="2" id="KW-0805">Transcription regulation</keyword>
<dbReference type="EMBL" id="CP007646">
    <property type="protein sequence ID" value="AIR10966.1"/>
    <property type="molecule type" value="Genomic_DNA"/>
</dbReference>
<name>A0A089QJ38_9LACO</name>
<dbReference type="Proteomes" id="UP000029488">
    <property type="component" value="Chromosome"/>
</dbReference>
<dbReference type="Gene3D" id="3.40.190.290">
    <property type="match status" value="1"/>
</dbReference>
<keyword evidence="3" id="KW-0238">DNA-binding</keyword>